<dbReference type="InterPro" id="IPR024485">
    <property type="entry name" value="DUF2680"/>
</dbReference>
<feature type="region of interest" description="Disordered" evidence="1">
    <location>
        <begin position="235"/>
        <end position="254"/>
    </location>
</feature>
<dbReference type="Pfam" id="PF10925">
    <property type="entry name" value="DUF2680"/>
    <property type="match status" value="2"/>
</dbReference>
<accession>A0A644U824</accession>
<organism evidence="2">
    <name type="scientific">bioreactor metagenome</name>
    <dbReference type="NCBI Taxonomy" id="1076179"/>
    <lineage>
        <taxon>unclassified sequences</taxon>
        <taxon>metagenomes</taxon>
        <taxon>ecological metagenomes</taxon>
    </lineage>
</organism>
<dbReference type="EMBL" id="VSSQ01000085">
    <property type="protein sequence ID" value="MPL75033.1"/>
    <property type="molecule type" value="Genomic_DNA"/>
</dbReference>
<sequence>MMKSKKWLVALSVAGLIAASGVVMAATADKQAADNKRPCFSQKGDFVHRGDMKGFKQNHQALLDLLKIDGATFKSELKAGKTMAAIAQEQGVSEKQLTAFMTEKMTQRIDEGVKAGRIDTDRADKMKANMDQRISDMINGKARMHRGEHKRGPGMFQDAQLLDLLKVDAKTLRNEMKAGKTLVAVANEKGVSEQDLKALMVERMTQRIDEGVKAGRIDTDRADKMKANMDQRISDMINGKCPQPRQKHDPKPQV</sequence>
<evidence type="ECO:0000313" key="2">
    <source>
        <dbReference type="EMBL" id="MPL75033.1"/>
    </source>
</evidence>
<reference evidence="2" key="1">
    <citation type="submission" date="2019-08" db="EMBL/GenBank/DDBJ databases">
        <authorList>
            <person name="Kucharzyk K."/>
            <person name="Murdoch R.W."/>
            <person name="Higgins S."/>
            <person name="Loffler F."/>
        </authorList>
    </citation>
    <scope>NUCLEOTIDE SEQUENCE</scope>
</reference>
<protein>
    <submittedName>
        <fullName evidence="2">Uncharacterized protein</fullName>
    </submittedName>
</protein>
<name>A0A644U824_9ZZZZ</name>
<proteinExistence type="predicted"/>
<dbReference type="AlphaFoldDB" id="A0A644U824"/>
<gene>
    <name evidence="2" type="ORF">SDC9_20852</name>
</gene>
<evidence type="ECO:0000256" key="1">
    <source>
        <dbReference type="SAM" id="MobiDB-lite"/>
    </source>
</evidence>
<comment type="caution">
    <text evidence="2">The sequence shown here is derived from an EMBL/GenBank/DDBJ whole genome shotgun (WGS) entry which is preliminary data.</text>
</comment>